<gene>
    <name evidence="3" type="ORF">R3P94_06240</name>
</gene>
<reference evidence="3 4" key="1">
    <citation type="submission" date="2023-10" db="EMBL/GenBank/DDBJ databases">
        <title>Development of a sustainable strategy for remediation of hydrocarbon-contaminated territories based on the waste exchange concept.</title>
        <authorList>
            <person name="Krivoruchko A."/>
        </authorList>
    </citation>
    <scope>NUCLEOTIDE SEQUENCE [LARGE SCALE GENOMIC DNA]</scope>
    <source>
        <strain evidence="3 4">IEGM 1266</strain>
    </source>
</reference>
<evidence type="ECO:0000256" key="1">
    <source>
        <dbReference type="SAM" id="MobiDB-lite"/>
    </source>
</evidence>
<protein>
    <submittedName>
        <fullName evidence="3">DUF5336 domain-containing protein</fullName>
    </submittedName>
</protein>
<feature type="compositionally biased region" description="Polar residues" evidence="1">
    <location>
        <begin position="30"/>
        <end position="42"/>
    </location>
</feature>
<feature type="transmembrane region" description="Helical" evidence="2">
    <location>
        <begin position="117"/>
        <end position="141"/>
    </location>
</feature>
<feature type="compositionally biased region" description="Low complexity" evidence="1">
    <location>
        <begin position="354"/>
        <end position="366"/>
    </location>
</feature>
<feature type="transmembrane region" description="Helical" evidence="2">
    <location>
        <begin position="178"/>
        <end position="198"/>
    </location>
</feature>
<proteinExistence type="predicted"/>
<dbReference type="EMBL" id="JAWLKI010000005">
    <property type="protein sequence ID" value="MDV6306941.1"/>
    <property type="molecule type" value="Genomic_DNA"/>
</dbReference>
<dbReference type="Proteomes" id="UP001185779">
    <property type="component" value="Unassembled WGS sequence"/>
</dbReference>
<keyword evidence="4" id="KW-1185">Reference proteome</keyword>
<evidence type="ECO:0000256" key="2">
    <source>
        <dbReference type="SAM" id="Phobius"/>
    </source>
</evidence>
<dbReference type="RefSeq" id="WP_096273465.1">
    <property type="nucleotide sequence ID" value="NZ_JAWLKI010000005.1"/>
</dbReference>
<name>A0ABU4DC09_9ACTN</name>
<comment type="caution">
    <text evidence="3">The sequence shown here is derived from an EMBL/GenBank/DDBJ whole genome shotgun (WGS) entry which is preliminary data.</text>
</comment>
<accession>A0ABU4DC09</accession>
<evidence type="ECO:0000313" key="3">
    <source>
        <dbReference type="EMBL" id="MDV6306941.1"/>
    </source>
</evidence>
<feature type="transmembrane region" description="Helical" evidence="2">
    <location>
        <begin position="204"/>
        <end position="227"/>
    </location>
</feature>
<feature type="region of interest" description="Disordered" evidence="1">
    <location>
        <begin position="1"/>
        <end position="76"/>
    </location>
</feature>
<keyword evidence="2" id="KW-0472">Membrane</keyword>
<dbReference type="InterPro" id="IPR035166">
    <property type="entry name" value="DUF5336"/>
</dbReference>
<feature type="region of interest" description="Disordered" evidence="1">
    <location>
        <begin position="257"/>
        <end position="384"/>
    </location>
</feature>
<keyword evidence="2" id="KW-0812">Transmembrane</keyword>
<feature type="transmembrane region" description="Helical" evidence="2">
    <location>
        <begin position="153"/>
        <end position="171"/>
    </location>
</feature>
<dbReference type="Pfam" id="PF17270">
    <property type="entry name" value="DUF5336"/>
    <property type="match status" value="1"/>
</dbReference>
<feature type="compositionally biased region" description="Low complexity" evidence="1">
    <location>
        <begin position="257"/>
        <end position="296"/>
    </location>
</feature>
<keyword evidence="2" id="KW-1133">Transmembrane helix</keyword>
<organism evidence="3 4">
    <name type="scientific">Gordonia amicalis</name>
    <dbReference type="NCBI Taxonomy" id="89053"/>
    <lineage>
        <taxon>Bacteria</taxon>
        <taxon>Bacillati</taxon>
        <taxon>Actinomycetota</taxon>
        <taxon>Actinomycetes</taxon>
        <taxon>Mycobacteriales</taxon>
        <taxon>Gordoniaceae</taxon>
        <taxon>Gordonia</taxon>
    </lineage>
</organism>
<feature type="compositionally biased region" description="Low complexity" evidence="1">
    <location>
        <begin position="43"/>
        <end position="76"/>
    </location>
</feature>
<sequence length="384" mass="38545">MTYPSGGYGQQPESGQSYGQYGSPSGYPQAGSQNPGSQGSPTSGSEQYGQQYPQSGQQGYGQSPQQNYGQQYGQQQGYEQQGYGQQGYGQQGYGQYGYSQQPAKPPSQGLPAITPTILAGVIGLFGLVVLFSGFLAAAKAYDFEVQLFQTQYNAPYALVAVAGVLSLIWLIPGVKVAAAPIVASLTVTAFLITLFQFLNVDDNASGAIVLLIFSLLSAILAIVWLLVEAAVIKVAPAVGAPSSATGPISTAASTADASASQPAAGQGQGDAQSAAYGTGSGQAQYGQQSSGQQPSANYDPSAYSQAPGTGQSGYPGSGAQPGQASAHGESGYGGYNPGQYSAGASGASTGGGASASPSESEAGPAADHSTTVFQKPEPPTSSGS</sequence>
<feature type="compositionally biased region" description="Low complexity" evidence="1">
    <location>
        <begin position="10"/>
        <end position="29"/>
    </location>
</feature>
<evidence type="ECO:0000313" key="4">
    <source>
        <dbReference type="Proteomes" id="UP001185779"/>
    </source>
</evidence>